<evidence type="ECO:0000256" key="7">
    <source>
        <dbReference type="RuleBase" id="RU363032"/>
    </source>
</evidence>
<reference evidence="9 10" key="1">
    <citation type="journal article" date="2009" name="Int. J. Syst. Evol. Microbiol.">
        <title>Paenibacillus contaminans sp. nov., isolated from a contaminated laboratory plate.</title>
        <authorList>
            <person name="Chou J.H."/>
            <person name="Lee J.H."/>
            <person name="Lin M.C."/>
            <person name="Chang P.S."/>
            <person name="Arun A.B."/>
            <person name="Young C.C."/>
            <person name="Chen W.M."/>
        </authorList>
    </citation>
    <scope>NUCLEOTIDE SEQUENCE [LARGE SCALE GENOMIC DNA]</scope>
    <source>
        <strain evidence="9 10">CKOBP-6</strain>
    </source>
</reference>
<dbReference type="OrthoDB" id="9785836at2"/>
<protein>
    <submittedName>
        <fullName evidence="9">Sugar ABC transporter permease</fullName>
    </submittedName>
</protein>
<evidence type="ECO:0000259" key="8">
    <source>
        <dbReference type="PROSITE" id="PS50928"/>
    </source>
</evidence>
<dbReference type="InterPro" id="IPR035906">
    <property type="entry name" value="MetI-like_sf"/>
</dbReference>
<keyword evidence="10" id="KW-1185">Reference proteome</keyword>
<comment type="caution">
    <text evidence="9">The sequence shown here is derived from an EMBL/GenBank/DDBJ whole genome shotgun (WGS) entry which is preliminary data.</text>
</comment>
<evidence type="ECO:0000256" key="1">
    <source>
        <dbReference type="ARBA" id="ARBA00004651"/>
    </source>
</evidence>
<dbReference type="Gene3D" id="1.10.3720.10">
    <property type="entry name" value="MetI-like"/>
    <property type="match status" value="1"/>
</dbReference>
<evidence type="ECO:0000256" key="6">
    <source>
        <dbReference type="ARBA" id="ARBA00023136"/>
    </source>
</evidence>
<accession>A0A329MR37</accession>
<keyword evidence="6 7" id="KW-0472">Membrane</keyword>
<keyword evidence="3" id="KW-1003">Cell membrane</keyword>
<evidence type="ECO:0000313" key="10">
    <source>
        <dbReference type="Proteomes" id="UP000250369"/>
    </source>
</evidence>
<dbReference type="PANTHER" id="PTHR43227">
    <property type="entry name" value="BLL4140 PROTEIN"/>
    <property type="match status" value="1"/>
</dbReference>
<feature type="transmembrane region" description="Helical" evidence="7">
    <location>
        <begin position="266"/>
        <end position="291"/>
    </location>
</feature>
<organism evidence="9 10">
    <name type="scientific">Paenibacillus contaminans</name>
    <dbReference type="NCBI Taxonomy" id="450362"/>
    <lineage>
        <taxon>Bacteria</taxon>
        <taxon>Bacillati</taxon>
        <taxon>Bacillota</taxon>
        <taxon>Bacilli</taxon>
        <taxon>Bacillales</taxon>
        <taxon>Paenibacillaceae</taxon>
        <taxon>Paenibacillus</taxon>
    </lineage>
</organism>
<evidence type="ECO:0000256" key="4">
    <source>
        <dbReference type="ARBA" id="ARBA00022692"/>
    </source>
</evidence>
<dbReference type="Pfam" id="PF00528">
    <property type="entry name" value="BPD_transp_1"/>
    <property type="match status" value="1"/>
</dbReference>
<evidence type="ECO:0000313" key="9">
    <source>
        <dbReference type="EMBL" id="RAV22451.1"/>
    </source>
</evidence>
<keyword evidence="4 7" id="KW-0812">Transmembrane</keyword>
<evidence type="ECO:0000256" key="2">
    <source>
        <dbReference type="ARBA" id="ARBA00022448"/>
    </source>
</evidence>
<comment type="similarity">
    <text evidence="7">Belongs to the binding-protein-dependent transport system permease family.</text>
</comment>
<dbReference type="PANTHER" id="PTHR43227:SF11">
    <property type="entry name" value="BLL4140 PROTEIN"/>
    <property type="match status" value="1"/>
</dbReference>
<evidence type="ECO:0000256" key="3">
    <source>
        <dbReference type="ARBA" id="ARBA00022475"/>
    </source>
</evidence>
<dbReference type="EMBL" id="QMFB01000002">
    <property type="protein sequence ID" value="RAV22451.1"/>
    <property type="molecule type" value="Genomic_DNA"/>
</dbReference>
<dbReference type="CDD" id="cd06261">
    <property type="entry name" value="TM_PBP2"/>
    <property type="match status" value="1"/>
</dbReference>
<feature type="transmembrane region" description="Helical" evidence="7">
    <location>
        <begin position="76"/>
        <end position="97"/>
    </location>
</feature>
<keyword evidence="5 7" id="KW-1133">Transmembrane helix</keyword>
<dbReference type="Proteomes" id="UP000250369">
    <property type="component" value="Unassembled WGS sequence"/>
</dbReference>
<comment type="subcellular location">
    <subcellularLocation>
        <location evidence="1 7">Cell membrane</location>
        <topology evidence="1 7">Multi-pass membrane protein</topology>
    </subcellularLocation>
</comment>
<dbReference type="PROSITE" id="PS50928">
    <property type="entry name" value="ABC_TM1"/>
    <property type="match status" value="1"/>
</dbReference>
<dbReference type="SUPFAM" id="SSF161098">
    <property type="entry name" value="MetI-like"/>
    <property type="match status" value="1"/>
</dbReference>
<dbReference type="InterPro" id="IPR050809">
    <property type="entry name" value="UgpAE/MalFG_permease"/>
</dbReference>
<feature type="transmembrane region" description="Helical" evidence="7">
    <location>
        <begin position="118"/>
        <end position="139"/>
    </location>
</feature>
<dbReference type="GO" id="GO:0005886">
    <property type="term" value="C:plasma membrane"/>
    <property type="evidence" value="ECO:0007669"/>
    <property type="project" value="UniProtKB-SubCell"/>
</dbReference>
<dbReference type="InterPro" id="IPR000515">
    <property type="entry name" value="MetI-like"/>
</dbReference>
<proteinExistence type="inferred from homology"/>
<dbReference type="AlphaFoldDB" id="A0A329MR37"/>
<sequence length="300" mass="33930">MNALRKHPLLYALVLPGIAYYLVFYYVPMFGVIIAFKEYSPFQGISGMFTSEWVGLKHFQDFFSSYSFSQVMGNTLLLSFYNLVFGFPAPIVLALLLNEVRHRRFKKAIQTISYLPHFLSMVVVVGILQFLLSTDGGLLNEALGWFGTEPILFMGEQRYYRIIVVCTQIWQQIGWESIIFLAAMTTIDPQQYEAAVIDGAGKFKQMLYVTLPGILPVITIMLIFRLGNVLNVNFELILLTYSPSTYDVSDVLDTFVYREGLVGMKYSYTTAVGLFKAAFSAVMLLGANYLAKKSGQEGIW</sequence>
<keyword evidence="2 7" id="KW-0813">Transport</keyword>
<feature type="domain" description="ABC transmembrane type-1" evidence="8">
    <location>
        <begin position="72"/>
        <end position="287"/>
    </location>
</feature>
<gene>
    <name evidence="9" type="ORF">DQG23_05800</name>
</gene>
<feature type="transmembrane region" description="Helical" evidence="7">
    <location>
        <begin position="9"/>
        <end position="36"/>
    </location>
</feature>
<feature type="transmembrane region" description="Helical" evidence="7">
    <location>
        <begin position="206"/>
        <end position="226"/>
    </location>
</feature>
<evidence type="ECO:0000256" key="5">
    <source>
        <dbReference type="ARBA" id="ARBA00022989"/>
    </source>
</evidence>
<dbReference type="GO" id="GO:0055085">
    <property type="term" value="P:transmembrane transport"/>
    <property type="evidence" value="ECO:0007669"/>
    <property type="project" value="InterPro"/>
</dbReference>
<dbReference type="RefSeq" id="WP_113029857.1">
    <property type="nucleotide sequence ID" value="NZ_QMFB01000002.1"/>
</dbReference>
<name>A0A329MR37_9BACL</name>